<dbReference type="AlphaFoldDB" id="A0A2J6QKA1"/>
<protein>
    <submittedName>
        <fullName evidence="2">Uncharacterized protein</fullName>
    </submittedName>
</protein>
<dbReference type="Proteomes" id="UP000235672">
    <property type="component" value="Unassembled WGS sequence"/>
</dbReference>
<evidence type="ECO:0000256" key="1">
    <source>
        <dbReference type="SAM" id="SignalP"/>
    </source>
</evidence>
<sequence>MFSLKRAIYLASILAIPATCAPSSHSKNASYVSTLPKNSQILFRESMDWLDGFYDPAAGYLFDESSATALRHETRSSAWYAVGLLARNEHDDVKNALQIITNVIEGQYKETKDQWYGDYQKEPEEPTVGTAAYPENIYNSWDPNWRGFISTCFIVGLEEFGHLITPEVTSLMEKSLYNATRGDEYRVGGVDDDNLYPAYTNPSLMRAFVSGWTGRRLNDSNMTISGENYATAVIDLFNRANTLSEFNSGTYTGVSLYALILWAKYLPDDSVMKHNGARMIQCTWEAVAQLWHPQLKNVAGPWDRSYGFDMNRYLSLLALHLWNVIGKEKSSIIPKTAAMSHVADWAYGPQFAILSAFHSTLIPAAVVEKLNNFQGEHTFTSSAFSPPFDIYPRNITAWLAPNVSIGAETFNETTIGGPAINPGTFNPAIIQWNTGDEVGYITWYATEHALTAVASPNSLNLTYPYGTAKSIFSIIVGTFKKTRDVSSWDDVQGLSVKVSGNVNMTFLLGFAGENGGAYSTINDFEFWNFTYTMPTGFVGTPNLVFDVELK</sequence>
<feature type="signal peptide" evidence="1">
    <location>
        <begin position="1"/>
        <end position="26"/>
    </location>
</feature>
<dbReference type="PANTHER" id="PTHR40616:SF1">
    <property type="entry name" value="LINALOOL DEHYDRATASE_ISOMERASE DOMAIN-CONTAINING PROTEIN"/>
    <property type="match status" value="1"/>
</dbReference>
<feature type="chain" id="PRO_5014385279" evidence="1">
    <location>
        <begin position="27"/>
        <end position="550"/>
    </location>
</feature>
<dbReference type="PANTHER" id="PTHR40616">
    <property type="entry name" value="LINALOOL DEHYDRATASE_ISOMERASE DOMAIN-CONTAINING PROTEIN"/>
    <property type="match status" value="1"/>
</dbReference>
<accession>A0A2J6QKA1</accession>
<gene>
    <name evidence="2" type="ORF">NA56DRAFT_667881</name>
</gene>
<reference evidence="2 3" key="1">
    <citation type="submission" date="2016-05" db="EMBL/GenBank/DDBJ databases">
        <title>A degradative enzymes factory behind the ericoid mycorrhizal symbiosis.</title>
        <authorList>
            <consortium name="DOE Joint Genome Institute"/>
            <person name="Martino E."/>
            <person name="Morin E."/>
            <person name="Grelet G."/>
            <person name="Kuo A."/>
            <person name="Kohler A."/>
            <person name="Daghino S."/>
            <person name="Barry K."/>
            <person name="Choi C."/>
            <person name="Cichocki N."/>
            <person name="Clum A."/>
            <person name="Copeland A."/>
            <person name="Hainaut M."/>
            <person name="Haridas S."/>
            <person name="Labutti K."/>
            <person name="Lindquist E."/>
            <person name="Lipzen A."/>
            <person name="Khouja H.-R."/>
            <person name="Murat C."/>
            <person name="Ohm R."/>
            <person name="Olson A."/>
            <person name="Spatafora J."/>
            <person name="Veneault-Fourrey C."/>
            <person name="Henrissat B."/>
            <person name="Grigoriev I."/>
            <person name="Martin F."/>
            <person name="Perotto S."/>
        </authorList>
    </citation>
    <scope>NUCLEOTIDE SEQUENCE [LARGE SCALE GENOMIC DNA]</scope>
    <source>
        <strain evidence="2 3">UAMH 7357</strain>
    </source>
</reference>
<evidence type="ECO:0000313" key="2">
    <source>
        <dbReference type="EMBL" id="PMD26683.1"/>
    </source>
</evidence>
<keyword evidence="1" id="KW-0732">Signal</keyword>
<name>A0A2J6QKA1_9HELO</name>
<dbReference type="OrthoDB" id="2580323at2759"/>
<proteinExistence type="predicted"/>
<organism evidence="2 3">
    <name type="scientific">Hyaloscypha hepaticicola</name>
    <dbReference type="NCBI Taxonomy" id="2082293"/>
    <lineage>
        <taxon>Eukaryota</taxon>
        <taxon>Fungi</taxon>
        <taxon>Dikarya</taxon>
        <taxon>Ascomycota</taxon>
        <taxon>Pezizomycotina</taxon>
        <taxon>Leotiomycetes</taxon>
        <taxon>Helotiales</taxon>
        <taxon>Hyaloscyphaceae</taxon>
        <taxon>Hyaloscypha</taxon>
    </lineage>
</organism>
<evidence type="ECO:0000313" key="3">
    <source>
        <dbReference type="Proteomes" id="UP000235672"/>
    </source>
</evidence>
<dbReference type="EMBL" id="KZ613467">
    <property type="protein sequence ID" value="PMD26683.1"/>
    <property type="molecule type" value="Genomic_DNA"/>
</dbReference>
<keyword evidence="3" id="KW-1185">Reference proteome</keyword>